<protein>
    <submittedName>
        <fullName evidence="1">Uncharacterized protein</fullName>
    </submittedName>
</protein>
<reference evidence="1" key="2">
    <citation type="journal article" date="2015" name="Fish Shellfish Immunol.">
        <title>Early steps in the European eel (Anguilla anguilla)-Vibrio vulnificus interaction in the gills: Role of the RtxA13 toxin.</title>
        <authorList>
            <person name="Callol A."/>
            <person name="Pajuelo D."/>
            <person name="Ebbesson L."/>
            <person name="Teles M."/>
            <person name="MacKenzie S."/>
            <person name="Amaro C."/>
        </authorList>
    </citation>
    <scope>NUCLEOTIDE SEQUENCE</scope>
</reference>
<dbReference type="EMBL" id="GBXM01042135">
    <property type="protein sequence ID" value="JAH66442.1"/>
    <property type="molecule type" value="Transcribed_RNA"/>
</dbReference>
<sequence>MREGTPRQKKGREKDVYVTWLETQEKLGVRAAAITWT</sequence>
<evidence type="ECO:0000313" key="1">
    <source>
        <dbReference type="EMBL" id="JAH66442.1"/>
    </source>
</evidence>
<organism evidence="1">
    <name type="scientific">Anguilla anguilla</name>
    <name type="common">European freshwater eel</name>
    <name type="synonym">Muraena anguilla</name>
    <dbReference type="NCBI Taxonomy" id="7936"/>
    <lineage>
        <taxon>Eukaryota</taxon>
        <taxon>Metazoa</taxon>
        <taxon>Chordata</taxon>
        <taxon>Craniata</taxon>
        <taxon>Vertebrata</taxon>
        <taxon>Euteleostomi</taxon>
        <taxon>Actinopterygii</taxon>
        <taxon>Neopterygii</taxon>
        <taxon>Teleostei</taxon>
        <taxon>Anguilliformes</taxon>
        <taxon>Anguillidae</taxon>
        <taxon>Anguilla</taxon>
    </lineage>
</organism>
<reference evidence="1" key="1">
    <citation type="submission" date="2014-11" db="EMBL/GenBank/DDBJ databases">
        <authorList>
            <person name="Amaro Gonzalez C."/>
        </authorList>
    </citation>
    <scope>NUCLEOTIDE SEQUENCE</scope>
</reference>
<name>A0A0E9UKX0_ANGAN</name>
<proteinExistence type="predicted"/>
<accession>A0A0E9UKX0</accession>
<dbReference type="AlphaFoldDB" id="A0A0E9UKX0"/>